<proteinExistence type="predicted"/>
<keyword evidence="2" id="KW-1185">Reference proteome</keyword>
<reference evidence="1 2" key="1">
    <citation type="journal article" date="2013" name="Curr. Biol.">
        <title>The Genome of the Foraminiferan Reticulomyxa filosa.</title>
        <authorList>
            <person name="Glockner G."/>
            <person name="Hulsmann N."/>
            <person name="Schleicher M."/>
            <person name="Noegel A.A."/>
            <person name="Eichinger L."/>
            <person name="Gallinger C."/>
            <person name="Pawlowski J."/>
            <person name="Sierra R."/>
            <person name="Euteneuer U."/>
            <person name="Pillet L."/>
            <person name="Moustafa A."/>
            <person name="Platzer M."/>
            <person name="Groth M."/>
            <person name="Szafranski K."/>
            <person name="Schliwa M."/>
        </authorList>
    </citation>
    <scope>NUCLEOTIDE SEQUENCE [LARGE SCALE GENOMIC DNA]</scope>
</reference>
<dbReference type="EMBL" id="ASPP01006282">
    <property type="protein sequence ID" value="ETO29064.1"/>
    <property type="molecule type" value="Genomic_DNA"/>
</dbReference>
<protein>
    <submittedName>
        <fullName evidence="1">Uncharacterized protein</fullName>
    </submittedName>
</protein>
<organism evidence="1 2">
    <name type="scientific">Reticulomyxa filosa</name>
    <dbReference type="NCBI Taxonomy" id="46433"/>
    <lineage>
        <taxon>Eukaryota</taxon>
        <taxon>Sar</taxon>
        <taxon>Rhizaria</taxon>
        <taxon>Retaria</taxon>
        <taxon>Foraminifera</taxon>
        <taxon>Monothalamids</taxon>
        <taxon>Reticulomyxidae</taxon>
        <taxon>Reticulomyxa</taxon>
    </lineage>
</organism>
<evidence type="ECO:0000313" key="2">
    <source>
        <dbReference type="Proteomes" id="UP000023152"/>
    </source>
</evidence>
<accession>X6NTI3</accession>
<name>X6NTI3_RETFI</name>
<evidence type="ECO:0000313" key="1">
    <source>
        <dbReference type="EMBL" id="ETO29064.1"/>
    </source>
</evidence>
<sequence length="122" mass="14508">MRFPFRDIELLESKAEQLVIVTRHYVELKSHNIISPYKFKDIEDPQRQGVFIFEPSYAKLDDFVGLIFTVYQINKMTSTTQSKRQLRMLMDEREKSISFDSSWFKDIDETKQIPKPLIVSKV</sequence>
<gene>
    <name evidence="1" type="ORF">RFI_08061</name>
</gene>
<comment type="caution">
    <text evidence="1">The sequence shown here is derived from an EMBL/GenBank/DDBJ whole genome shotgun (WGS) entry which is preliminary data.</text>
</comment>
<dbReference type="Proteomes" id="UP000023152">
    <property type="component" value="Unassembled WGS sequence"/>
</dbReference>
<dbReference type="AlphaFoldDB" id="X6NTI3"/>